<comment type="subcellular location">
    <subcellularLocation>
        <location evidence="1">Cell outer membrane</location>
        <topology evidence="1">Multi-pass membrane protein</topology>
    </subcellularLocation>
</comment>
<dbReference type="InterPro" id="IPR050298">
    <property type="entry name" value="Gram-neg_bact_OMP"/>
</dbReference>
<dbReference type="PANTHER" id="PTHR34501:SF9">
    <property type="entry name" value="MAJOR OUTER MEMBRANE PROTEIN P.IA"/>
    <property type="match status" value="1"/>
</dbReference>
<evidence type="ECO:0000256" key="1">
    <source>
        <dbReference type="ARBA" id="ARBA00004571"/>
    </source>
</evidence>
<keyword evidence="8" id="KW-0626">Porin</keyword>
<evidence type="ECO:0000256" key="7">
    <source>
        <dbReference type="ARBA" id="ARBA00023065"/>
    </source>
</evidence>
<dbReference type="GO" id="GO:0009279">
    <property type="term" value="C:cell outer membrane"/>
    <property type="evidence" value="ECO:0007669"/>
    <property type="project" value="UniProtKB-SubCell"/>
</dbReference>
<dbReference type="CDD" id="cd00342">
    <property type="entry name" value="gram_neg_porins"/>
    <property type="match status" value="1"/>
</dbReference>
<comment type="subunit">
    <text evidence="2">Homotrimer.</text>
</comment>
<keyword evidence="10" id="KW-0998">Cell outer membrane</keyword>
<sequence length="402" mass="42327">MPATVPRGTEGIHESTGETHMIGTTRDTTFIRSAMACALAAAGMAAHAQSNVTIYGIIDSTVEAASAKGATAAGKDVPQLWRENSNSSLIGFKGTEDLGGGMSAMFQIEYGLNVDQGTGGAPNRDTFVGLAGGFGSVKMGFLTSPMRGLGGKLNWIPGSTSIANNIGIFTTLNGQALGLNSRIPNAVIYNSPKVSGFEGALMYSFAESKPAKNDSAFGLGLTMDRDPFWVGYAYEARKDRGVLAAMPSTDWEHRLAVRYTWGDTKFSLGFDRHGSDGTYGTGAGAGNGTTQRDAFGLAVSHTVGLHEFIGHVVRANNLKCSGAATTGQCAAANVSETNASQWALVYHYWLSKRTMLQAFATRITNARNAKYDFDVNPVTADYATRPAGADPTGVGFGIRHAF</sequence>
<keyword evidence="5" id="KW-0812">Transmembrane</keyword>
<name>A0A3N7HGV3_9BURK</name>
<dbReference type="Gene3D" id="2.40.160.10">
    <property type="entry name" value="Porin"/>
    <property type="match status" value="1"/>
</dbReference>
<feature type="region of interest" description="Disordered" evidence="11">
    <location>
        <begin position="1"/>
        <end position="20"/>
    </location>
</feature>
<accession>A0A3N7HGV3</accession>
<evidence type="ECO:0000313" key="13">
    <source>
        <dbReference type="EMBL" id="RQP21244.1"/>
    </source>
</evidence>
<evidence type="ECO:0000256" key="2">
    <source>
        <dbReference type="ARBA" id="ARBA00011233"/>
    </source>
</evidence>
<organism evidence="13 14">
    <name type="scientific">Piscinibacter terrae</name>
    <dbReference type="NCBI Taxonomy" id="2496871"/>
    <lineage>
        <taxon>Bacteria</taxon>
        <taxon>Pseudomonadati</taxon>
        <taxon>Pseudomonadota</taxon>
        <taxon>Betaproteobacteria</taxon>
        <taxon>Burkholderiales</taxon>
        <taxon>Sphaerotilaceae</taxon>
        <taxon>Piscinibacter</taxon>
    </lineage>
</organism>
<dbReference type="Proteomes" id="UP000267464">
    <property type="component" value="Unassembled WGS sequence"/>
</dbReference>
<keyword evidence="6" id="KW-0732">Signal</keyword>
<feature type="domain" description="Porin" evidence="12">
    <location>
        <begin position="38"/>
        <end position="365"/>
    </location>
</feature>
<dbReference type="PANTHER" id="PTHR34501">
    <property type="entry name" value="PROTEIN YDDL-RELATED"/>
    <property type="match status" value="1"/>
</dbReference>
<evidence type="ECO:0000259" key="12">
    <source>
        <dbReference type="Pfam" id="PF13609"/>
    </source>
</evidence>
<dbReference type="InterPro" id="IPR033900">
    <property type="entry name" value="Gram_neg_porin_domain"/>
</dbReference>
<dbReference type="EMBL" id="QUSW01000012">
    <property type="protein sequence ID" value="RQP21244.1"/>
    <property type="molecule type" value="Genomic_DNA"/>
</dbReference>
<dbReference type="GO" id="GO:0006811">
    <property type="term" value="P:monoatomic ion transport"/>
    <property type="evidence" value="ECO:0007669"/>
    <property type="project" value="UniProtKB-KW"/>
</dbReference>
<dbReference type="GO" id="GO:0015288">
    <property type="term" value="F:porin activity"/>
    <property type="evidence" value="ECO:0007669"/>
    <property type="project" value="UniProtKB-KW"/>
</dbReference>
<gene>
    <name evidence="13" type="ORF">DZC73_28830</name>
</gene>
<keyword evidence="7" id="KW-0406">Ion transport</keyword>
<evidence type="ECO:0000256" key="5">
    <source>
        <dbReference type="ARBA" id="ARBA00022692"/>
    </source>
</evidence>
<dbReference type="GO" id="GO:0046930">
    <property type="term" value="C:pore complex"/>
    <property type="evidence" value="ECO:0007669"/>
    <property type="project" value="UniProtKB-KW"/>
</dbReference>
<reference evidence="13 14" key="1">
    <citation type="submission" date="2018-08" db="EMBL/GenBank/DDBJ databases">
        <authorList>
            <person name="Khan S.A."/>
            <person name="Jeon C.O."/>
            <person name="Chun B.H."/>
            <person name="Jeong S.E."/>
        </authorList>
    </citation>
    <scope>NUCLEOTIDE SEQUENCE [LARGE SCALE GENOMIC DNA]</scope>
    <source>
        <strain evidence="13 14">S-16</strain>
    </source>
</reference>
<protein>
    <submittedName>
        <fullName evidence="13">Porin</fullName>
    </submittedName>
</protein>
<dbReference type="SUPFAM" id="SSF56935">
    <property type="entry name" value="Porins"/>
    <property type="match status" value="1"/>
</dbReference>
<reference evidence="13 14" key="2">
    <citation type="submission" date="2018-12" db="EMBL/GenBank/DDBJ databases">
        <title>Rhizobacter gummiphilus sp. nov., a rubber-degrading bacterium isolated from the soil of a botanical garden in Japan.</title>
        <authorList>
            <person name="Shunsuke S.S."/>
        </authorList>
    </citation>
    <scope>NUCLEOTIDE SEQUENCE [LARGE SCALE GENOMIC DNA]</scope>
    <source>
        <strain evidence="13 14">S-16</strain>
    </source>
</reference>
<dbReference type="PRINTS" id="PR00184">
    <property type="entry name" value="NEISSPPORIN"/>
</dbReference>
<proteinExistence type="predicted"/>
<evidence type="ECO:0000313" key="14">
    <source>
        <dbReference type="Proteomes" id="UP000267464"/>
    </source>
</evidence>
<evidence type="ECO:0000256" key="9">
    <source>
        <dbReference type="ARBA" id="ARBA00023136"/>
    </source>
</evidence>
<dbReference type="InterPro" id="IPR023614">
    <property type="entry name" value="Porin_dom_sf"/>
</dbReference>
<evidence type="ECO:0000256" key="11">
    <source>
        <dbReference type="SAM" id="MobiDB-lite"/>
    </source>
</evidence>
<evidence type="ECO:0000256" key="3">
    <source>
        <dbReference type="ARBA" id="ARBA00022448"/>
    </source>
</evidence>
<comment type="caution">
    <text evidence="13">The sequence shown here is derived from an EMBL/GenBank/DDBJ whole genome shotgun (WGS) entry which is preliminary data.</text>
</comment>
<dbReference type="InterPro" id="IPR002299">
    <property type="entry name" value="Porin_Neis"/>
</dbReference>
<dbReference type="Pfam" id="PF13609">
    <property type="entry name" value="Porin_4"/>
    <property type="match status" value="1"/>
</dbReference>
<keyword evidence="9" id="KW-0472">Membrane</keyword>
<evidence type="ECO:0000256" key="4">
    <source>
        <dbReference type="ARBA" id="ARBA00022452"/>
    </source>
</evidence>
<evidence type="ECO:0000256" key="10">
    <source>
        <dbReference type="ARBA" id="ARBA00023237"/>
    </source>
</evidence>
<dbReference type="AlphaFoldDB" id="A0A3N7HGV3"/>
<keyword evidence="14" id="KW-1185">Reference proteome</keyword>
<keyword evidence="3" id="KW-0813">Transport</keyword>
<evidence type="ECO:0000256" key="6">
    <source>
        <dbReference type="ARBA" id="ARBA00022729"/>
    </source>
</evidence>
<keyword evidence="4" id="KW-1134">Transmembrane beta strand</keyword>
<evidence type="ECO:0000256" key="8">
    <source>
        <dbReference type="ARBA" id="ARBA00023114"/>
    </source>
</evidence>